<dbReference type="AlphaFoldDB" id="R7ZSE0"/>
<dbReference type="PRINTS" id="PR00081">
    <property type="entry name" value="GDHRDH"/>
</dbReference>
<dbReference type="RefSeq" id="WP_010854721.1">
    <property type="nucleotide sequence ID" value="NZ_AQHR01000070.1"/>
</dbReference>
<keyword evidence="4" id="KW-0560">Oxidoreductase</keyword>
<evidence type="ECO:0000313" key="6">
    <source>
        <dbReference type="Proteomes" id="UP000013909"/>
    </source>
</evidence>
<gene>
    <name evidence="5" type="ORF">ADIS_2585</name>
</gene>
<proteinExistence type="predicted"/>
<protein>
    <submittedName>
        <fullName evidence="5">Short-chain dehydrogenase/reductase SDR</fullName>
    </submittedName>
</protein>
<reference evidence="5 6" key="1">
    <citation type="submission" date="2013-02" db="EMBL/GenBank/DDBJ databases">
        <title>A novel strain isolated from Lonar lake, Maharashtra, India.</title>
        <authorList>
            <person name="Singh A."/>
        </authorList>
    </citation>
    <scope>NUCLEOTIDE SEQUENCE [LARGE SCALE GENOMIC DNA]</scope>
    <source>
        <strain evidence="5 6">AK24</strain>
    </source>
</reference>
<dbReference type="GO" id="GO:0005737">
    <property type="term" value="C:cytoplasm"/>
    <property type="evidence" value="ECO:0007669"/>
    <property type="project" value="UniProtKB-SubCell"/>
</dbReference>
<sequence>MKKDLYIVTGSSEGLGKALVENLLSDPRALVIGVSRSAQISSDRFTPIELDLADTEALIQRMADFFPLGDFGSVTLINNAGWIGEISPLGDLSELGILKVHLINHVAPSILVNGFVRQYGELPARKSVINISSGAANKAVDGWSGYCSSKAALNQLSLVAQAESDLKGYGIRYVALSPGIVDTPMQAEIRSASEDNFSQLAKFRTFKDENQLSTPADAAAKIIFLLANLESMPGVLHDIRSF</sequence>
<name>R7ZSE0_9BACT</name>
<dbReference type="PATRIC" id="fig|1288963.3.peg.2576"/>
<comment type="subcellular location">
    <subcellularLocation>
        <location evidence="1">Cytoplasm</location>
    </subcellularLocation>
</comment>
<keyword evidence="6" id="KW-1185">Reference proteome</keyword>
<dbReference type="Proteomes" id="UP000013909">
    <property type="component" value="Unassembled WGS sequence"/>
</dbReference>
<dbReference type="InterPro" id="IPR051721">
    <property type="entry name" value="Biopterin_syn/organic_redct"/>
</dbReference>
<dbReference type="EMBL" id="AQHR01000070">
    <property type="protein sequence ID" value="EON76924.1"/>
    <property type="molecule type" value="Genomic_DNA"/>
</dbReference>
<evidence type="ECO:0000256" key="4">
    <source>
        <dbReference type="ARBA" id="ARBA00023002"/>
    </source>
</evidence>
<accession>R7ZSE0</accession>
<dbReference type="PANTHER" id="PTHR44085">
    <property type="entry name" value="SEPIAPTERIN REDUCTASE"/>
    <property type="match status" value="1"/>
</dbReference>
<evidence type="ECO:0000256" key="2">
    <source>
        <dbReference type="ARBA" id="ARBA00022490"/>
    </source>
</evidence>
<evidence type="ECO:0000313" key="5">
    <source>
        <dbReference type="EMBL" id="EON76924.1"/>
    </source>
</evidence>
<dbReference type="Pfam" id="PF00106">
    <property type="entry name" value="adh_short"/>
    <property type="match status" value="1"/>
</dbReference>
<keyword evidence="3" id="KW-0521">NADP</keyword>
<dbReference type="InterPro" id="IPR002347">
    <property type="entry name" value="SDR_fam"/>
</dbReference>
<dbReference type="GO" id="GO:0004757">
    <property type="term" value="F:sepiapterin reductase (NADP+) activity"/>
    <property type="evidence" value="ECO:0007669"/>
    <property type="project" value="TreeGrafter"/>
</dbReference>
<keyword evidence="2" id="KW-0963">Cytoplasm</keyword>
<evidence type="ECO:0000256" key="3">
    <source>
        <dbReference type="ARBA" id="ARBA00022857"/>
    </source>
</evidence>
<dbReference type="Gene3D" id="3.40.50.720">
    <property type="entry name" value="NAD(P)-binding Rossmann-like Domain"/>
    <property type="match status" value="1"/>
</dbReference>
<dbReference type="InterPro" id="IPR020904">
    <property type="entry name" value="Sc_DH/Rdtase_CS"/>
</dbReference>
<dbReference type="InterPro" id="IPR036291">
    <property type="entry name" value="NAD(P)-bd_dom_sf"/>
</dbReference>
<dbReference type="SUPFAM" id="SSF51735">
    <property type="entry name" value="NAD(P)-binding Rossmann-fold domains"/>
    <property type="match status" value="1"/>
</dbReference>
<comment type="caution">
    <text evidence="5">The sequence shown here is derived from an EMBL/GenBank/DDBJ whole genome shotgun (WGS) entry which is preliminary data.</text>
</comment>
<dbReference type="PROSITE" id="PS00061">
    <property type="entry name" value="ADH_SHORT"/>
    <property type="match status" value="1"/>
</dbReference>
<evidence type="ECO:0000256" key="1">
    <source>
        <dbReference type="ARBA" id="ARBA00004496"/>
    </source>
</evidence>
<dbReference type="PANTHER" id="PTHR44085:SF2">
    <property type="entry name" value="SEPIAPTERIN REDUCTASE"/>
    <property type="match status" value="1"/>
</dbReference>
<dbReference type="GO" id="GO:0006729">
    <property type="term" value="P:tetrahydrobiopterin biosynthetic process"/>
    <property type="evidence" value="ECO:0007669"/>
    <property type="project" value="TreeGrafter"/>
</dbReference>
<organism evidence="5 6">
    <name type="scientific">Lunatimonas lonarensis</name>
    <dbReference type="NCBI Taxonomy" id="1232681"/>
    <lineage>
        <taxon>Bacteria</taxon>
        <taxon>Pseudomonadati</taxon>
        <taxon>Bacteroidota</taxon>
        <taxon>Cytophagia</taxon>
        <taxon>Cytophagales</taxon>
        <taxon>Cyclobacteriaceae</taxon>
    </lineage>
</organism>
<dbReference type="OrthoDB" id="9794387at2"/>
<dbReference type="STRING" id="1232681.ADIS_2585"/>